<feature type="domain" description="Methyltransferase" evidence="1">
    <location>
        <begin position="46"/>
        <end position="135"/>
    </location>
</feature>
<dbReference type="GO" id="GO:0008168">
    <property type="term" value="F:methyltransferase activity"/>
    <property type="evidence" value="ECO:0007669"/>
    <property type="project" value="UniProtKB-KW"/>
</dbReference>
<dbReference type="InterPro" id="IPR041698">
    <property type="entry name" value="Methyltransf_25"/>
</dbReference>
<gene>
    <name evidence="2" type="ORF">Q4481_00040</name>
</gene>
<dbReference type="EC" id="2.1.-.-" evidence="2"/>
<dbReference type="SUPFAM" id="SSF53335">
    <property type="entry name" value="S-adenosyl-L-methionine-dependent methyltransferases"/>
    <property type="match status" value="1"/>
</dbReference>
<keyword evidence="3" id="KW-1185">Reference proteome</keyword>
<dbReference type="GO" id="GO:0032259">
    <property type="term" value="P:methylation"/>
    <property type="evidence" value="ECO:0007669"/>
    <property type="project" value="UniProtKB-KW"/>
</dbReference>
<organism evidence="2 3">
    <name type="scientific">Rhizobium alvei</name>
    <dbReference type="NCBI Taxonomy" id="1132659"/>
    <lineage>
        <taxon>Bacteria</taxon>
        <taxon>Pseudomonadati</taxon>
        <taxon>Pseudomonadota</taxon>
        <taxon>Alphaproteobacteria</taxon>
        <taxon>Hyphomicrobiales</taxon>
        <taxon>Rhizobiaceae</taxon>
        <taxon>Rhizobium/Agrobacterium group</taxon>
        <taxon>Rhizobium</taxon>
    </lineage>
</organism>
<dbReference type="Proteomes" id="UP001174932">
    <property type="component" value="Unassembled WGS sequence"/>
</dbReference>
<comment type="caution">
    <text evidence="2">The sequence shown here is derived from an EMBL/GenBank/DDBJ whole genome shotgun (WGS) entry which is preliminary data.</text>
</comment>
<keyword evidence="2" id="KW-0489">Methyltransferase</keyword>
<dbReference type="EMBL" id="JAUOZU010000001">
    <property type="protein sequence ID" value="MDO6962321.1"/>
    <property type="molecule type" value="Genomic_DNA"/>
</dbReference>
<reference evidence="2" key="1">
    <citation type="journal article" date="2015" name="Int. J. Syst. Evol. Microbiol.">
        <title>Rhizobium alvei sp. nov., isolated from a freshwater river.</title>
        <authorList>
            <person name="Sheu S.Y."/>
            <person name="Huang H.W."/>
            <person name="Young C.C."/>
            <person name="Chen W.M."/>
        </authorList>
    </citation>
    <scope>NUCLEOTIDE SEQUENCE</scope>
    <source>
        <strain evidence="2">TNR-22</strain>
    </source>
</reference>
<keyword evidence="2" id="KW-0808">Transferase</keyword>
<evidence type="ECO:0000313" key="2">
    <source>
        <dbReference type="EMBL" id="MDO6962321.1"/>
    </source>
</evidence>
<accession>A0ABT8YEZ7</accession>
<name>A0ABT8YEZ7_9HYPH</name>
<dbReference type="RefSeq" id="WP_304374101.1">
    <property type="nucleotide sequence ID" value="NZ_JAUOZU010000001.1"/>
</dbReference>
<dbReference type="Pfam" id="PF13649">
    <property type="entry name" value="Methyltransf_25"/>
    <property type="match status" value="1"/>
</dbReference>
<sequence>MVDLAGDIVSIYRDHADEWDRTRGRSLFEKAWLDRFLTLCDASADILDIGCGGGEPIAAYLLSQGRSVTGIDSSAPLIERCGARFPQGRWLVGDMRTMQFETPFSGLIAWDSFFHLSFDDQRAVVPLFGKLARPGAALMFTSGPEEGEAIGRLSDRQLYHASLAPEEYRDLLNRAGFDIVDFVPNDPDCGGHSVWLARRRA</sequence>
<evidence type="ECO:0000259" key="1">
    <source>
        <dbReference type="Pfam" id="PF13649"/>
    </source>
</evidence>
<reference evidence="2" key="2">
    <citation type="submission" date="2023-07" db="EMBL/GenBank/DDBJ databases">
        <authorList>
            <person name="Shen H."/>
        </authorList>
    </citation>
    <scope>NUCLEOTIDE SEQUENCE</scope>
    <source>
        <strain evidence="2">TNR-22</strain>
    </source>
</reference>
<dbReference type="InterPro" id="IPR029063">
    <property type="entry name" value="SAM-dependent_MTases_sf"/>
</dbReference>
<dbReference type="Gene3D" id="3.40.50.150">
    <property type="entry name" value="Vaccinia Virus protein VP39"/>
    <property type="match status" value="1"/>
</dbReference>
<dbReference type="CDD" id="cd02440">
    <property type="entry name" value="AdoMet_MTases"/>
    <property type="match status" value="1"/>
</dbReference>
<protein>
    <submittedName>
        <fullName evidence="2">Class I SAM-dependent methyltransferase</fullName>
        <ecNumber evidence="2">2.1.-.-</ecNumber>
    </submittedName>
</protein>
<evidence type="ECO:0000313" key="3">
    <source>
        <dbReference type="Proteomes" id="UP001174932"/>
    </source>
</evidence>
<proteinExistence type="predicted"/>